<dbReference type="SUPFAM" id="SSF103263">
    <property type="entry name" value="Chorismate synthase, AroC"/>
    <property type="match status" value="1"/>
</dbReference>
<evidence type="ECO:0000313" key="13">
    <source>
        <dbReference type="EMBL" id="RZN61953.1"/>
    </source>
</evidence>
<dbReference type="GO" id="GO:0009423">
    <property type="term" value="P:chorismate biosynthetic process"/>
    <property type="evidence" value="ECO:0007669"/>
    <property type="project" value="UniProtKB-UniRule"/>
</dbReference>
<organism evidence="13 14">
    <name type="scientific">Candidatus Methanodesulfokora washburnensis</name>
    <dbReference type="NCBI Taxonomy" id="2478471"/>
    <lineage>
        <taxon>Archaea</taxon>
        <taxon>Thermoproteota</taxon>
        <taxon>Candidatus Korarchaeia</taxon>
        <taxon>Candidatus Korarchaeia incertae sedis</taxon>
        <taxon>Candidatus Methanodesulfokora</taxon>
    </lineage>
</organism>
<evidence type="ECO:0000256" key="10">
    <source>
        <dbReference type="ARBA" id="ARBA00023239"/>
    </source>
</evidence>
<comment type="catalytic activity">
    <reaction evidence="11 12">
        <text>5-O-(1-carboxyvinyl)-3-phosphoshikimate = chorismate + phosphate</text>
        <dbReference type="Rhea" id="RHEA:21020"/>
        <dbReference type="ChEBI" id="CHEBI:29748"/>
        <dbReference type="ChEBI" id="CHEBI:43474"/>
        <dbReference type="ChEBI" id="CHEBI:57701"/>
        <dbReference type="EC" id="4.2.3.5"/>
    </reaction>
</comment>
<gene>
    <name evidence="11" type="primary">aroC</name>
    <name evidence="13" type="ORF">EF810_03995</name>
</gene>
<evidence type="ECO:0000256" key="7">
    <source>
        <dbReference type="ARBA" id="ARBA00022827"/>
    </source>
</evidence>
<evidence type="ECO:0000256" key="2">
    <source>
        <dbReference type="ARBA" id="ARBA00008014"/>
    </source>
</evidence>
<name>A0A520KL25_9CREN</name>
<dbReference type="EMBL" id="RXII01000062">
    <property type="protein sequence ID" value="RZN61953.1"/>
    <property type="molecule type" value="Genomic_DNA"/>
</dbReference>
<feature type="binding site" evidence="11">
    <location>
        <position position="281"/>
    </location>
    <ligand>
        <name>FMN</name>
        <dbReference type="ChEBI" id="CHEBI:58210"/>
    </ligand>
</feature>
<dbReference type="UniPathway" id="UPA00053">
    <property type="reaction ID" value="UER00090"/>
</dbReference>
<evidence type="ECO:0000256" key="3">
    <source>
        <dbReference type="ARBA" id="ARBA00013036"/>
    </source>
</evidence>
<feature type="binding site" evidence="11">
    <location>
        <position position="323"/>
    </location>
    <ligand>
        <name>FMN</name>
        <dbReference type="ChEBI" id="CHEBI:58210"/>
    </ligand>
</feature>
<accession>A0A520KL25</accession>
<comment type="function">
    <text evidence="11">Catalyzes the anti-1,4-elimination of the C-3 phosphate and the C-6 proR hydrogen from 5-enolpyruvylshikimate-3-phosphate (EPSP) to yield chorismate, which is the branch point compound that serves as the starting substrate for the three terminal pathways of aromatic amino acid biosynthesis. This reaction introduces a second double bond into the aromatic ring system.</text>
</comment>
<keyword evidence="8 11" id="KW-0521">NADP</keyword>
<evidence type="ECO:0000313" key="14">
    <source>
        <dbReference type="Proteomes" id="UP000316217"/>
    </source>
</evidence>
<dbReference type="NCBIfam" id="NF003793">
    <property type="entry name" value="PRK05382.1"/>
    <property type="match status" value="1"/>
</dbReference>
<dbReference type="PROSITE" id="PS00787">
    <property type="entry name" value="CHORISMATE_SYNTHASE_1"/>
    <property type="match status" value="1"/>
</dbReference>
<dbReference type="HAMAP" id="MF_00300">
    <property type="entry name" value="Chorismate_synth"/>
    <property type="match status" value="1"/>
</dbReference>
<keyword evidence="10 11" id="KW-0456">Lyase</keyword>
<reference evidence="13 14" key="1">
    <citation type="journal article" date="2019" name="Nat. Microbiol.">
        <title>Wide diversity of methane and short-chain alkane metabolisms in uncultured archaea.</title>
        <authorList>
            <person name="Borrel G."/>
            <person name="Adam P.S."/>
            <person name="McKay L.J."/>
            <person name="Chen L.X."/>
            <person name="Sierra-Garcia I.N."/>
            <person name="Sieber C.M."/>
            <person name="Letourneur Q."/>
            <person name="Ghozlane A."/>
            <person name="Andersen G.L."/>
            <person name="Li W.J."/>
            <person name="Hallam S.J."/>
            <person name="Muyzer G."/>
            <person name="de Oliveira V.M."/>
            <person name="Inskeep W.P."/>
            <person name="Banfield J.F."/>
            <person name="Gribaldo S."/>
        </authorList>
    </citation>
    <scope>NUCLEOTIDE SEQUENCE [LARGE SCALE GENOMIC DNA]</scope>
    <source>
        <strain evidence="13">NM4</strain>
    </source>
</reference>
<dbReference type="PANTHER" id="PTHR21085">
    <property type="entry name" value="CHORISMATE SYNTHASE"/>
    <property type="match status" value="1"/>
</dbReference>
<keyword evidence="5 11" id="KW-0285">Flavoprotein</keyword>
<feature type="binding site" evidence="11">
    <location>
        <position position="44"/>
    </location>
    <ligand>
        <name>NADP(+)</name>
        <dbReference type="ChEBI" id="CHEBI:58349"/>
    </ligand>
</feature>
<evidence type="ECO:0000256" key="1">
    <source>
        <dbReference type="ARBA" id="ARBA00005044"/>
    </source>
</evidence>
<dbReference type="GO" id="GO:0009073">
    <property type="term" value="P:aromatic amino acid family biosynthetic process"/>
    <property type="evidence" value="ECO:0007669"/>
    <property type="project" value="UniProtKB-KW"/>
</dbReference>
<dbReference type="CDD" id="cd07304">
    <property type="entry name" value="Chorismate_synthase"/>
    <property type="match status" value="1"/>
</dbReference>
<evidence type="ECO:0000256" key="11">
    <source>
        <dbReference type="HAMAP-Rule" id="MF_00300"/>
    </source>
</evidence>
<dbReference type="GO" id="GO:0004107">
    <property type="term" value="F:chorismate synthase activity"/>
    <property type="evidence" value="ECO:0007669"/>
    <property type="project" value="UniProtKB-UniRule"/>
</dbReference>
<evidence type="ECO:0000256" key="8">
    <source>
        <dbReference type="ARBA" id="ARBA00022857"/>
    </source>
</evidence>
<comment type="pathway">
    <text evidence="1 11 12">Metabolic intermediate biosynthesis; chorismate biosynthesis; chorismate from D-erythrose 4-phosphate and phosphoenolpyruvate: step 7/7.</text>
</comment>
<dbReference type="NCBIfam" id="TIGR00033">
    <property type="entry name" value="aroC"/>
    <property type="match status" value="1"/>
</dbReference>
<dbReference type="AlphaFoldDB" id="A0A520KL25"/>
<dbReference type="InterPro" id="IPR020541">
    <property type="entry name" value="Chorismate_synthase_CS"/>
</dbReference>
<dbReference type="GO" id="GO:0010181">
    <property type="term" value="F:FMN binding"/>
    <property type="evidence" value="ECO:0007669"/>
    <property type="project" value="TreeGrafter"/>
</dbReference>
<dbReference type="GO" id="GO:0008652">
    <property type="term" value="P:amino acid biosynthetic process"/>
    <property type="evidence" value="ECO:0007669"/>
    <property type="project" value="UniProtKB-KW"/>
</dbReference>
<protein>
    <recommendedName>
        <fullName evidence="3 11">Chorismate synthase</fullName>
        <shortName evidence="11">CS</shortName>
        <ecNumber evidence="3 11">4.2.3.5</ecNumber>
    </recommendedName>
    <alternativeName>
        <fullName evidence="11">5-enolpyruvylshikimate-3-phosphate phospholyase</fullName>
    </alternativeName>
</protein>
<sequence length="364" mass="39887">MLGLMFRVSVFGESHGKGIGALIEGCPPGIPVSEDFLREKLRLRHPSNDLFTSRREEDEPEILSGVFNGRSTGAPITIFIRNKNVDSSGYELFRVVPRPSHADYVASVKYLGFNDYRGGGIFSGRITAGMVAAGAVAESLLREYGIYVMAHVTRIGKEAVNRELSIDEIRKAYESPVRCADSKVSERMVEEIRRAKEEGDSIGGEAEVIAIGVPVGLGDPPIDTLDGDIAKAIFMIPGVKGVEFGAGFRFSSMRGSEANDPFVLRNGRVETEKNNSGGINGGISNGMPIRIRVAFRPTPSIFKPQKSVDLRSMKETVLRAEGRFDACIVPRAIPVLEAVVSIVLADHLMRWASWMWISRSSERR</sequence>
<keyword evidence="7 11" id="KW-0274">FAD</keyword>
<dbReference type="InterPro" id="IPR000453">
    <property type="entry name" value="Chorismate_synth"/>
</dbReference>
<keyword evidence="4 11" id="KW-0028">Amino-acid biosynthesis</keyword>
<comment type="similarity">
    <text evidence="2 11 12">Belongs to the chorismate synthase family.</text>
</comment>
<dbReference type="Gene3D" id="3.60.150.10">
    <property type="entry name" value="Chorismate synthase AroC"/>
    <property type="match status" value="1"/>
</dbReference>
<comment type="cofactor">
    <cofactor evidence="11 12">
        <name>FMNH2</name>
        <dbReference type="ChEBI" id="CHEBI:57618"/>
    </cofactor>
    <text evidence="11 12">Reduced FMN (FMNH(2)).</text>
</comment>
<evidence type="ECO:0000256" key="12">
    <source>
        <dbReference type="RuleBase" id="RU000605"/>
    </source>
</evidence>
<comment type="caution">
    <text evidence="11">Lacks conserved residue(s) required for the propagation of feature annotation.</text>
</comment>
<dbReference type="PIRSF" id="PIRSF001456">
    <property type="entry name" value="Chorismate_synth"/>
    <property type="match status" value="1"/>
</dbReference>
<dbReference type="Proteomes" id="UP000316217">
    <property type="component" value="Unassembled WGS sequence"/>
</dbReference>
<proteinExistence type="inferred from homology"/>
<dbReference type="FunFam" id="3.60.150.10:FF:000002">
    <property type="entry name" value="Chorismate synthase"/>
    <property type="match status" value="1"/>
</dbReference>
<evidence type="ECO:0000256" key="6">
    <source>
        <dbReference type="ARBA" id="ARBA00022643"/>
    </source>
</evidence>
<evidence type="ECO:0000256" key="9">
    <source>
        <dbReference type="ARBA" id="ARBA00023141"/>
    </source>
</evidence>
<evidence type="ECO:0000256" key="5">
    <source>
        <dbReference type="ARBA" id="ARBA00022630"/>
    </source>
</evidence>
<dbReference type="EC" id="4.2.3.5" evidence="3 11"/>
<comment type="caution">
    <text evidence="13">The sequence shown here is derived from an EMBL/GenBank/DDBJ whole genome shotgun (WGS) entry which is preliminary data.</text>
</comment>
<keyword evidence="6 11" id="KW-0288">FMN</keyword>
<dbReference type="PROSITE" id="PS00788">
    <property type="entry name" value="CHORISMATE_SYNTHASE_2"/>
    <property type="match status" value="1"/>
</dbReference>
<evidence type="ECO:0000256" key="4">
    <source>
        <dbReference type="ARBA" id="ARBA00022605"/>
    </source>
</evidence>
<dbReference type="InterPro" id="IPR035904">
    <property type="entry name" value="Chorismate_synth_AroC_sf"/>
</dbReference>
<dbReference type="GO" id="GO:0005829">
    <property type="term" value="C:cytosol"/>
    <property type="evidence" value="ECO:0007669"/>
    <property type="project" value="TreeGrafter"/>
</dbReference>
<keyword evidence="9 11" id="KW-0057">Aromatic amino acid biosynthesis</keyword>
<dbReference type="PANTHER" id="PTHR21085:SF0">
    <property type="entry name" value="CHORISMATE SYNTHASE"/>
    <property type="match status" value="1"/>
</dbReference>
<dbReference type="Pfam" id="PF01264">
    <property type="entry name" value="Chorismate_synt"/>
    <property type="match status" value="1"/>
</dbReference>